<dbReference type="Gene3D" id="3.30.160.60">
    <property type="entry name" value="Classic Zinc Finger"/>
    <property type="match status" value="2"/>
</dbReference>
<feature type="domain" description="C2H2-type" evidence="9">
    <location>
        <begin position="269"/>
        <end position="296"/>
    </location>
</feature>
<proteinExistence type="predicted"/>
<sequence>MEDDIDIEEHDLLKDPALRSVFPDLSILKYEIDDYEIHTETRVLQEIINKNDLDSTSVMFSRNTLVHDLNAKPNILCIDDRITIENKYASESLKENIDFHIKKEAENIEFNVLPIYRNRIILGKINVDESDEECNDDALREVCNIGNNEGNAYQMPNVAVVTDPGEDRKSKTTKKYCEKRKLAKVVLTDCHTSLLGNKCYCAQCAVLFPTTEAYCRHNTSTHDKKNGDSSKYIDHVGDKPFVCEICKKTFNRSSDLNRHKLTHTAEKPFECDICKKGFKQKQCLNNHKLIHSGEKPFECRVQRHAVGRVTMLTTSTRQRRRVRETASVHFYSEHCDAAYGVNRRPGPKGADTLADAVSRD</sequence>
<reference evidence="10" key="1">
    <citation type="submission" date="2020-11" db="EMBL/GenBank/DDBJ databases">
        <authorList>
            <person name="Whiteford S."/>
        </authorList>
    </citation>
    <scope>NUCLEOTIDE SEQUENCE</scope>
</reference>
<evidence type="ECO:0000313" key="11">
    <source>
        <dbReference type="Proteomes" id="UP000653454"/>
    </source>
</evidence>
<organism evidence="10 11">
    <name type="scientific">Plutella xylostella</name>
    <name type="common">Diamondback moth</name>
    <name type="synonym">Plutella maculipennis</name>
    <dbReference type="NCBI Taxonomy" id="51655"/>
    <lineage>
        <taxon>Eukaryota</taxon>
        <taxon>Metazoa</taxon>
        <taxon>Ecdysozoa</taxon>
        <taxon>Arthropoda</taxon>
        <taxon>Hexapoda</taxon>
        <taxon>Insecta</taxon>
        <taxon>Pterygota</taxon>
        <taxon>Neoptera</taxon>
        <taxon>Endopterygota</taxon>
        <taxon>Lepidoptera</taxon>
        <taxon>Glossata</taxon>
        <taxon>Ditrysia</taxon>
        <taxon>Yponomeutoidea</taxon>
        <taxon>Plutellidae</taxon>
        <taxon>Plutella</taxon>
    </lineage>
</organism>
<evidence type="ECO:0000256" key="7">
    <source>
        <dbReference type="ARBA" id="ARBA00023242"/>
    </source>
</evidence>
<dbReference type="AlphaFoldDB" id="A0A8S4F2X5"/>
<evidence type="ECO:0000313" key="10">
    <source>
        <dbReference type="EMBL" id="CAG9122980.1"/>
    </source>
</evidence>
<evidence type="ECO:0000256" key="5">
    <source>
        <dbReference type="ARBA" id="ARBA00022833"/>
    </source>
</evidence>
<keyword evidence="4 8" id="KW-0863">Zinc-finger</keyword>
<dbReference type="GO" id="GO:0003700">
    <property type="term" value="F:DNA-binding transcription factor activity"/>
    <property type="evidence" value="ECO:0007669"/>
    <property type="project" value="TreeGrafter"/>
</dbReference>
<gene>
    <name evidence="10" type="ORF">PLXY2_LOCUS7797</name>
</gene>
<evidence type="ECO:0000256" key="1">
    <source>
        <dbReference type="ARBA" id="ARBA00004123"/>
    </source>
</evidence>
<dbReference type="InterPro" id="IPR050589">
    <property type="entry name" value="Ikaros_C2H2-ZF"/>
</dbReference>
<evidence type="ECO:0000256" key="4">
    <source>
        <dbReference type="ARBA" id="ARBA00022771"/>
    </source>
</evidence>
<dbReference type="FunFam" id="3.30.160.60:FF:000303">
    <property type="entry name" value="Zinc finger protein 41"/>
    <property type="match status" value="1"/>
</dbReference>
<comment type="caution">
    <text evidence="10">The sequence shown here is derived from an EMBL/GenBank/DDBJ whole genome shotgun (WGS) entry which is preliminary data.</text>
</comment>
<dbReference type="InterPro" id="IPR013087">
    <property type="entry name" value="Znf_C2H2_type"/>
</dbReference>
<evidence type="ECO:0000256" key="3">
    <source>
        <dbReference type="ARBA" id="ARBA00022737"/>
    </source>
</evidence>
<dbReference type="SMART" id="SM00355">
    <property type="entry name" value="ZnF_C2H2"/>
    <property type="match status" value="3"/>
</dbReference>
<name>A0A8S4F2X5_PLUXY</name>
<feature type="domain" description="C2H2-type" evidence="9">
    <location>
        <begin position="241"/>
        <end position="268"/>
    </location>
</feature>
<keyword evidence="11" id="KW-1185">Reference proteome</keyword>
<dbReference type="GO" id="GO:0008270">
    <property type="term" value="F:zinc ion binding"/>
    <property type="evidence" value="ECO:0007669"/>
    <property type="project" value="UniProtKB-KW"/>
</dbReference>
<keyword evidence="6" id="KW-0238">DNA-binding</keyword>
<dbReference type="PROSITE" id="PS00028">
    <property type="entry name" value="ZINC_FINGER_C2H2_1"/>
    <property type="match status" value="2"/>
</dbReference>
<comment type="subcellular location">
    <subcellularLocation>
        <location evidence="1">Nucleus</location>
    </subcellularLocation>
</comment>
<keyword evidence="7" id="KW-0539">Nucleus</keyword>
<dbReference type="PANTHER" id="PTHR24404:SF114">
    <property type="entry name" value="KLUMPFUSS, ISOFORM B-RELATED"/>
    <property type="match status" value="1"/>
</dbReference>
<keyword evidence="5" id="KW-0862">Zinc</keyword>
<keyword evidence="2" id="KW-0479">Metal-binding</keyword>
<dbReference type="Proteomes" id="UP000653454">
    <property type="component" value="Unassembled WGS sequence"/>
</dbReference>
<evidence type="ECO:0000256" key="2">
    <source>
        <dbReference type="ARBA" id="ARBA00022723"/>
    </source>
</evidence>
<dbReference type="GO" id="GO:0000978">
    <property type="term" value="F:RNA polymerase II cis-regulatory region sequence-specific DNA binding"/>
    <property type="evidence" value="ECO:0007669"/>
    <property type="project" value="TreeGrafter"/>
</dbReference>
<dbReference type="SUPFAM" id="SSF57667">
    <property type="entry name" value="beta-beta-alpha zinc fingers"/>
    <property type="match status" value="2"/>
</dbReference>
<evidence type="ECO:0000256" key="6">
    <source>
        <dbReference type="ARBA" id="ARBA00023125"/>
    </source>
</evidence>
<dbReference type="GO" id="GO:0006357">
    <property type="term" value="P:regulation of transcription by RNA polymerase II"/>
    <property type="evidence" value="ECO:0007669"/>
    <property type="project" value="TreeGrafter"/>
</dbReference>
<dbReference type="EMBL" id="CAJHNJ030000028">
    <property type="protein sequence ID" value="CAG9122980.1"/>
    <property type="molecule type" value="Genomic_DNA"/>
</dbReference>
<protein>
    <submittedName>
        <fullName evidence="10">(diamondback moth) hypothetical protein</fullName>
    </submittedName>
</protein>
<evidence type="ECO:0000259" key="9">
    <source>
        <dbReference type="PROSITE" id="PS50157"/>
    </source>
</evidence>
<dbReference type="GO" id="GO:0005634">
    <property type="term" value="C:nucleus"/>
    <property type="evidence" value="ECO:0007669"/>
    <property type="project" value="UniProtKB-SubCell"/>
</dbReference>
<dbReference type="PANTHER" id="PTHR24404">
    <property type="entry name" value="ZINC FINGER PROTEIN"/>
    <property type="match status" value="1"/>
</dbReference>
<dbReference type="InterPro" id="IPR036236">
    <property type="entry name" value="Znf_C2H2_sf"/>
</dbReference>
<dbReference type="FunFam" id="3.30.160.60:FF:000744">
    <property type="entry name" value="zinc finger E-box-binding homeobox 1"/>
    <property type="match status" value="1"/>
</dbReference>
<accession>A0A8S4F2X5</accession>
<dbReference type="PROSITE" id="PS50157">
    <property type="entry name" value="ZINC_FINGER_C2H2_2"/>
    <property type="match status" value="2"/>
</dbReference>
<evidence type="ECO:0000256" key="8">
    <source>
        <dbReference type="PROSITE-ProRule" id="PRU00042"/>
    </source>
</evidence>
<dbReference type="Pfam" id="PF00096">
    <property type="entry name" value="zf-C2H2"/>
    <property type="match status" value="2"/>
</dbReference>
<keyword evidence="3" id="KW-0677">Repeat</keyword>